<dbReference type="Proteomes" id="UP001271780">
    <property type="component" value="Unassembled WGS sequence"/>
</dbReference>
<proteinExistence type="predicted"/>
<sequence>MLRDALIPAALMPNASRVHGFDIGWSCSTGQHALMQTITASMLTTLLTILHLPQGGRRILFGFIVLFVTVDHRGPVGSDLFGRARDATLSRPVMRCWRAAGTL</sequence>
<name>A0ABU4XCY7_9HYPH</name>
<organism evidence="1 2">
    <name type="scientific">Mesorhizobium dulcispinae</name>
    <dbReference type="NCBI Taxonomy" id="3072316"/>
    <lineage>
        <taxon>Bacteria</taxon>
        <taxon>Pseudomonadati</taxon>
        <taxon>Pseudomonadota</taxon>
        <taxon>Alphaproteobacteria</taxon>
        <taxon>Hyphomicrobiales</taxon>
        <taxon>Phyllobacteriaceae</taxon>
        <taxon>Mesorhizobium</taxon>
    </lineage>
</organism>
<dbReference type="EMBL" id="JAVIIZ010000005">
    <property type="protein sequence ID" value="MDX8472652.1"/>
    <property type="molecule type" value="Genomic_DNA"/>
</dbReference>
<evidence type="ECO:0000313" key="2">
    <source>
        <dbReference type="Proteomes" id="UP001271780"/>
    </source>
</evidence>
<comment type="caution">
    <text evidence="1">The sequence shown here is derived from an EMBL/GenBank/DDBJ whole genome shotgun (WGS) entry which is preliminary data.</text>
</comment>
<accession>A0ABU4XCY7</accession>
<reference evidence="1 2" key="1">
    <citation type="submission" date="2023-08" db="EMBL/GenBank/DDBJ databases">
        <title>Implementing the SeqCode for naming new Mesorhizobium species isolated from Vachellia karroo root nodules.</title>
        <authorList>
            <person name="Van Lill M."/>
        </authorList>
    </citation>
    <scope>NUCLEOTIDE SEQUENCE [LARGE SCALE GENOMIC DNA]</scope>
    <source>
        <strain evidence="1 2">VK23A</strain>
    </source>
</reference>
<evidence type="ECO:0000313" key="1">
    <source>
        <dbReference type="EMBL" id="MDX8472652.1"/>
    </source>
</evidence>
<gene>
    <name evidence="1" type="ORF">RFM27_11255</name>
</gene>
<protein>
    <recommendedName>
        <fullName evidence="3">Major facilitator superfamily (MFS) profile domain-containing protein</fullName>
    </recommendedName>
</protein>
<evidence type="ECO:0008006" key="3">
    <source>
        <dbReference type="Google" id="ProtNLM"/>
    </source>
</evidence>
<dbReference type="RefSeq" id="WP_320315550.1">
    <property type="nucleotide sequence ID" value="NZ_JAVIIX010000002.1"/>
</dbReference>
<keyword evidence="2" id="KW-1185">Reference proteome</keyword>